<sequence length="39" mass="4199">MKMMMLTISIAMLIMTMASIVLATPDAIKSDAIKSLQGK</sequence>
<dbReference type="EMBL" id="MW317114">
    <property type="protein sequence ID" value="UPH34147.1"/>
    <property type="molecule type" value="mRNA"/>
</dbReference>
<accession>A0A8U0LU54</accession>
<name>A0A8U0LU54_RHYMT</name>
<evidence type="ECO:0000313" key="2">
    <source>
        <dbReference type="EMBL" id="UPH34147.1"/>
    </source>
</evidence>
<proteinExistence type="evidence at transcript level"/>
<keyword evidence="1" id="KW-0732">Signal</keyword>
<feature type="chain" id="PRO_5035832729" evidence="1">
    <location>
        <begin position="24"/>
        <end position="39"/>
    </location>
</feature>
<dbReference type="AlphaFoldDB" id="A0A8U0LU54"/>
<protein>
    <submittedName>
        <fullName evidence="2">Venom peptide ECTX1-Rm57d</fullName>
    </submittedName>
</protein>
<organism evidence="2">
    <name type="scientific">Rhytidoponera metallica</name>
    <name type="common">Australian green-headed ant</name>
    <name type="synonym">Ponera metallica</name>
    <dbReference type="NCBI Taxonomy" id="148364"/>
    <lineage>
        <taxon>Eukaryota</taxon>
        <taxon>Metazoa</taxon>
        <taxon>Ecdysozoa</taxon>
        <taxon>Arthropoda</taxon>
        <taxon>Hexapoda</taxon>
        <taxon>Insecta</taxon>
        <taxon>Pterygota</taxon>
        <taxon>Neoptera</taxon>
        <taxon>Endopterygota</taxon>
        <taxon>Hymenoptera</taxon>
        <taxon>Apocrita</taxon>
        <taxon>Aculeata</taxon>
        <taxon>Formicoidea</taxon>
        <taxon>Formicidae</taxon>
        <taxon>Ectatomminae</taxon>
        <taxon>Ectatommini</taxon>
        <taxon>Rhytidoponera</taxon>
    </lineage>
</organism>
<evidence type="ECO:0000256" key="1">
    <source>
        <dbReference type="SAM" id="SignalP"/>
    </source>
</evidence>
<reference evidence="2" key="1">
    <citation type="submission" date="2020-11" db="EMBL/GenBank/DDBJ databases">
        <authorList>
            <person name="Robinson S.D."/>
        </authorList>
    </citation>
    <scope>NUCLEOTIDE SEQUENCE</scope>
    <source>
        <tissue evidence="2">Venom apparatus</tissue>
    </source>
</reference>
<feature type="signal peptide" evidence="1">
    <location>
        <begin position="1"/>
        <end position="23"/>
    </location>
</feature>